<dbReference type="Proteomes" id="UP001519460">
    <property type="component" value="Unassembled WGS sequence"/>
</dbReference>
<protein>
    <submittedName>
        <fullName evidence="2">Uncharacterized protein</fullName>
    </submittedName>
</protein>
<evidence type="ECO:0000313" key="3">
    <source>
        <dbReference type="Proteomes" id="UP001519460"/>
    </source>
</evidence>
<proteinExistence type="predicted"/>
<dbReference type="AlphaFoldDB" id="A0ABD0JSS7"/>
<dbReference type="EMBL" id="JACVVK020000338">
    <property type="protein sequence ID" value="KAK7477927.1"/>
    <property type="molecule type" value="Genomic_DNA"/>
</dbReference>
<accession>A0ABD0JSS7</accession>
<organism evidence="2 3">
    <name type="scientific">Batillaria attramentaria</name>
    <dbReference type="NCBI Taxonomy" id="370345"/>
    <lineage>
        <taxon>Eukaryota</taxon>
        <taxon>Metazoa</taxon>
        <taxon>Spiralia</taxon>
        <taxon>Lophotrochozoa</taxon>
        <taxon>Mollusca</taxon>
        <taxon>Gastropoda</taxon>
        <taxon>Caenogastropoda</taxon>
        <taxon>Sorbeoconcha</taxon>
        <taxon>Cerithioidea</taxon>
        <taxon>Batillariidae</taxon>
        <taxon>Batillaria</taxon>
    </lineage>
</organism>
<feature type="compositionally biased region" description="Polar residues" evidence="1">
    <location>
        <begin position="200"/>
        <end position="216"/>
    </location>
</feature>
<feature type="region of interest" description="Disordered" evidence="1">
    <location>
        <begin position="200"/>
        <end position="222"/>
    </location>
</feature>
<evidence type="ECO:0000313" key="2">
    <source>
        <dbReference type="EMBL" id="KAK7477927.1"/>
    </source>
</evidence>
<name>A0ABD0JSS7_9CAEN</name>
<comment type="caution">
    <text evidence="2">The sequence shown here is derived from an EMBL/GenBank/DDBJ whole genome shotgun (WGS) entry which is preliminary data.</text>
</comment>
<evidence type="ECO:0000256" key="1">
    <source>
        <dbReference type="SAM" id="MobiDB-lite"/>
    </source>
</evidence>
<sequence length="222" mass="24467">MEPWIEYNDSPKPEVYTQTGGHGTTLETMIPKPYFTTRPCLPREEKSVHSYSVFRCDGRCTDNQLGQNTLSLQACQGSLSELTPDRSQQPVEILVFVLIGSHAPPCNVYETCLSLVTTKRPFAIGQPISNHIHIHGAPPSTVCLAAHSPSPSSSFRLHHTHVPHPPSVLSLVHPMIHHGLQFKLMEVTLIMVCESVTKGCLSSPQTPTRWTSQGRSLVTDLA</sequence>
<gene>
    <name evidence="2" type="ORF">BaRGS_00030836</name>
</gene>
<keyword evidence="3" id="KW-1185">Reference proteome</keyword>
<reference evidence="2 3" key="1">
    <citation type="journal article" date="2023" name="Sci. Data">
        <title>Genome assembly of the Korean intertidal mud-creeper Batillaria attramentaria.</title>
        <authorList>
            <person name="Patra A.K."/>
            <person name="Ho P.T."/>
            <person name="Jun S."/>
            <person name="Lee S.J."/>
            <person name="Kim Y."/>
            <person name="Won Y.J."/>
        </authorList>
    </citation>
    <scope>NUCLEOTIDE SEQUENCE [LARGE SCALE GENOMIC DNA]</scope>
    <source>
        <strain evidence="2">Wonlab-2016</strain>
    </source>
</reference>